<feature type="transmembrane region" description="Helical" evidence="9">
    <location>
        <begin position="370"/>
        <end position="389"/>
    </location>
</feature>
<dbReference type="InterPro" id="IPR006668">
    <property type="entry name" value="Mg_transptr_MgtE_intracell_dom"/>
</dbReference>
<comment type="subcellular location">
    <subcellularLocation>
        <location evidence="9">Cell membrane</location>
        <topology evidence="9">Multi-pass membrane protein</topology>
    </subcellularLocation>
    <subcellularLocation>
        <location evidence="1">Membrane</location>
        <topology evidence="1">Multi-pass membrane protein</topology>
    </subcellularLocation>
</comment>
<proteinExistence type="inferred from homology"/>
<accession>A0A371X7S0</accession>
<comment type="similarity">
    <text evidence="2 9">Belongs to the SLC41A transporter family.</text>
</comment>
<keyword evidence="7 9" id="KW-0472">Membrane</keyword>
<keyword evidence="6 9" id="KW-1133">Transmembrane helix</keyword>
<evidence type="ECO:0000256" key="9">
    <source>
        <dbReference type="RuleBase" id="RU362011"/>
    </source>
</evidence>
<evidence type="ECO:0000256" key="1">
    <source>
        <dbReference type="ARBA" id="ARBA00004141"/>
    </source>
</evidence>
<comment type="caution">
    <text evidence="11">The sequence shown here is derived from an EMBL/GenBank/DDBJ whole genome shotgun (WGS) entry which is preliminary data.</text>
</comment>
<dbReference type="Pfam" id="PF01769">
    <property type="entry name" value="MgtE"/>
    <property type="match status" value="1"/>
</dbReference>
<dbReference type="InterPro" id="IPR006667">
    <property type="entry name" value="SLC41_membr_dom"/>
</dbReference>
<evidence type="ECO:0000256" key="5">
    <source>
        <dbReference type="ARBA" id="ARBA00022842"/>
    </source>
</evidence>
<evidence type="ECO:0000256" key="7">
    <source>
        <dbReference type="ARBA" id="ARBA00023136"/>
    </source>
</evidence>
<keyword evidence="12" id="KW-1185">Reference proteome</keyword>
<dbReference type="GO" id="GO:0015095">
    <property type="term" value="F:magnesium ion transmembrane transporter activity"/>
    <property type="evidence" value="ECO:0007669"/>
    <property type="project" value="UniProtKB-UniRule"/>
</dbReference>
<dbReference type="Gene3D" id="1.10.357.20">
    <property type="entry name" value="SLC41 divalent cation transporters, integral membrane domain"/>
    <property type="match status" value="1"/>
</dbReference>
<comment type="subunit">
    <text evidence="9">Homodimer.</text>
</comment>
<dbReference type="CDD" id="cd04606">
    <property type="entry name" value="CBS_pair_Mg_transporter"/>
    <property type="match status" value="1"/>
</dbReference>
<dbReference type="EMBL" id="QURL01000002">
    <property type="protein sequence ID" value="RFC65285.1"/>
    <property type="molecule type" value="Genomic_DNA"/>
</dbReference>
<evidence type="ECO:0000256" key="2">
    <source>
        <dbReference type="ARBA" id="ARBA00009749"/>
    </source>
</evidence>
<dbReference type="PANTHER" id="PTHR43773:SF1">
    <property type="entry name" value="MAGNESIUM TRANSPORTER MGTE"/>
    <property type="match status" value="1"/>
</dbReference>
<evidence type="ECO:0000256" key="8">
    <source>
        <dbReference type="PROSITE-ProRule" id="PRU00703"/>
    </source>
</evidence>
<dbReference type="InterPro" id="IPR038076">
    <property type="entry name" value="MgtE_N_sf"/>
</dbReference>
<evidence type="ECO:0000313" key="11">
    <source>
        <dbReference type="EMBL" id="RFC65285.1"/>
    </source>
</evidence>
<dbReference type="Gene3D" id="3.10.580.10">
    <property type="entry name" value="CBS-domain"/>
    <property type="match status" value="1"/>
</dbReference>
<dbReference type="AlphaFoldDB" id="A0A371X7S0"/>
<feature type="transmembrane region" description="Helical" evidence="9">
    <location>
        <begin position="319"/>
        <end position="339"/>
    </location>
</feature>
<name>A0A371X7S0_9HYPH</name>
<sequence length="456" mass="49174">MAVAGSWWPKDAGTEGMSFMQDIAALEGRALEDWLEEAKPHLAVQRTKHVAPSTLARAMTLISPEKAARIFDLLSPATQSDILQALPPPERARFLERMEPDDRARMLEFVPPEFGRTLLEALSSEERALTRTVLDYPAKSAGRLMSPEFVSLMPEMSAEDALLAIRSGEKRADTVFLMPVCDAEMRLLGAVDLAQIVLAAPSTRISDLSTLDVPFVHVTDDQEDVARLMTSADLMIVPVIEEDGRLVGIVTFDDAMEVLDFENSEDFARAGGTEPIGRPYLSVPVFRLVRSRIVWLSVLAVAASLTVNVLDAFEETLESVVTLALFIPLLIGIGGNAGAQSATTIVRALAVEDVKPGDILAIAWRETRTGFVMGLLVSVFAYAILALIFDPSIALVVAVTLVFICTLAALVGAVMPVAAKVLSIDPAVFSAPFVTTIVDASGLLIYFLVARVILGV</sequence>
<comment type="function">
    <text evidence="9">Acts as a magnesium transporter.</text>
</comment>
<gene>
    <name evidence="11" type="primary">mgtE</name>
    <name evidence="11" type="ORF">DYI37_05455</name>
</gene>
<dbReference type="InterPro" id="IPR006669">
    <property type="entry name" value="MgtE_transporter"/>
</dbReference>
<feature type="transmembrane region" description="Helical" evidence="9">
    <location>
        <begin position="395"/>
        <end position="419"/>
    </location>
</feature>
<dbReference type="PROSITE" id="PS51371">
    <property type="entry name" value="CBS"/>
    <property type="match status" value="1"/>
</dbReference>
<keyword evidence="3 9" id="KW-0813">Transport</keyword>
<keyword evidence="9" id="KW-0479">Metal-binding</keyword>
<dbReference type="GO" id="GO:0046872">
    <property type="term" value="F:metal ion binding"/>
    <property type="evidence" value="ECO:0007669"/>
    <property type="project" value="UniProtKB-KW"/>
</dbReference>
<evidence type="ECO:0000256" key="3">
    <source>
        <dbReference type="ARBA" id="ARBA00022448"/>
    </source>
</evidence>
<dbReference type="InterPro" id="IPR036739">
    <property type="entry name" value="SLC41_membr_dom_sf"/>
</dbReference>
<dbReference type="InterPro" id="IPR046342">
    <property type="entry name" value="CBS_dom_sf"/>
</dbReference>
<organism evidence="11 12">
    <name type="scientific">Fulvimarina endophytica</name>
    <dbReference type="NCBI Taxonomy" id="2293836"/>
    <lineage>
        <taxon>Bacteria</taxon>
        <taxon>Pseudomonadati</taxon>
        <taxon>Pseudomonadota</taxon>
        <taxon>Alphaproteobacteria</taxon>
        <taxon>Hyphomicrobiales</taxon>
        <taxon>Aurantimonadaceae</taxon>
        <taxon>Fulvimarina</taxon>
    </lineage>
</organism>
<reference evidence="11 12" key="1">
    <citation type="submission" date="2018-08" db="EMBL/GenBank/DDBJ databases">
        <title>Fulvimarina sp. 85, whole genome shotgun sequence.</title>
        <authorList>
            <person name="Tuo L."/>
        </authorList>
    </citation>
    <scope>NUCLEOTIDE SEQUENCE [LARGE SCALE GENOMIC DNA]</scope>
    <source>
        <strain evidence="11 12">85</strain>
    </source>
</reference>
<evidence type="ECO:0000313" key="12">
    <source>
        <dbReference type="Proteomes" id="UP000264310"/>
    </source>
</evidence>
<dbReference type="Proteomes" id="UP000264310">
    <property type="component" value="Unassembled WGS sequence"/>
</dbReference>
<dbReference type="Pfam" id="PF00571">
    <property type="entry name" value="CBS"/>
    <property type="match status" value="2"/>
</dbReference>
<dbReference type="Gene3D" id="1.25.60.10">
    <property type="entry name" value="MgtE N-terminal domain-like"/>
    <property type="match status" value="1"/>
</dbReference>
<evidence type="ECO:0000259" key="10">
    <source>
        <dbReference type="PROSITE" id="PS51371"/>
    </source>
</evidence>
<feature type="transmembrane region" description="Helical" evidence="9">
    <location>
        <begin position="431"/>
        <end position="454"/>
    </location>
</feature>
<dbReference type="GO" id="GO:0005886">
    <property type="term" value="C:plasma membrane"/>
    <property type="evidence" value="ECO:0007669"/>
    <property type="project" value="UniProtKB-SubCell"/>
</dbReference>
<feature type="transmembrane region" description="Helical" evidence="9">
    <location>
        <begin position="293"/>
        <end position="313"/>
    </location>
</feature>
<evidence type="ECO:0000256" key="4">
    <source>
        <dbReference type="ARBA" id="ARBA00022692"/>
    </source>
</evidence>
<protein>
    <recommendedName>
        <fullName evidence="9">Magnesium transporter MgtE</fullName>
    </recommendedName>
</protein>
<dbReference type="PANTHER" id="PTHR43773">
    <property type="entry name" value="MAGNESIUM TRANSPORTER MGTE"/>
    <property type="match status" value="1"/>
</dbReference>
<keyword evidence="9" id="KW-1003">Cell membrane</keyword>
<evidence type="ECO:0000256" key="6">
    <source>
        <dbReference type="ARBA" id="ARBA00022989"/>
    </source>
</evidence>
<dbReference type="Pfam" id="PF03448">
    <property type="entry name" value="MgtE_N"/>
    <property type="match status" value="1"/>
</dbReference>
<dbReference type="InterPro" id="IPR000644">
    <property type="entry name" value="CBS_dom"/>
</dbReference>
<dbReference type="SMART" id="SM00924">
    <property type="entry name" value="MgtE_N"/>
    <property type="match status" value="1"/>
</dbReference>
<dbReference type="SUPFAM" id="SSF54631">
    <property type="entry name" value="CBS-domain pair"/>
    <property type="match status" value="1"/>
</dbReference>
<dbReference type="SUPFAM" id="SSF161093">
    <property type="entry name" value="MgtE membrane domain-like"/>
    <property type="match status" value="1"/>
</dbReference>
<feature type="domain" description="CBS" evidence="10">
    <location>
        <begin position="208"/>
        <end position="265"/>
    </location>
</feature>
<keyword evidence="4 9" id="KW-0812">Transmembrane</keyword>
<keyword evidence="5 9" id="KW-0460">Magnesium</keyword>
<keyword evidence="8" id="KW-0129">CBS domain</keyword>
<dbReference type="NCBIfam" id="TIGR00400">
    <property type="entry name" value="mgtE"/>
    <property type="match status" value="1"/>
</dbReference>
<dbReference type="SUPFAM" id="SSF158791">
    <property type="entry name" value="MgtE N-terminal domain-like"/>
    <property type="match status" value="1"/>
</dbReference>